<accession>A0A232F627</accession>
<gene>
    <name evidence="2" type="ORF">TSAR_007759</name>
</gene>
<protein>
    <recommendedName>
        <fullName evidence="1">Tc1-like transposase DDE domain-containing protein</fullName>
    </recommendedName>
</protein>
<keyword evidence="3" id="KW-1185">Reference proteome</keyword>
<evidence type="ECO:0000259" key="1">
    <source>
        <dbReference type="Pfam" id="PF13358"/>
    </source>
</evidence>
<dbReference type="GO" id="GO:0003676">
    <property type="term" value="F:nucleic acid binding"/>
    <property type="evidence" value="ECO:0007669"/>
    <property type="project" value="InterPro"/>
</dbReference>
<dbReference type="Gene3D" id="3.30.420.10">
    <property type="entry name" value="Ribonuclease H-like superfamily/Ribonuclease H"/>
    <property type="match status" value="1"/>
</dbReference>
<dbReference type="STRING" id="543379.A0A232F627"/>
<feature type="domain" description="Tc1-like transposase DDE" evidence="1">
    <location>
        <begin position="16"/>
        <end position="76"/>
    </location>
</feature>
<comment type="caution">
    <text evidence="2">The sequence shown here is derived from an EMBL/GenBank/DDBJ whole genome shotgun (WGS) entry which is preliminary data.</text>
</comment>
<dbReference type="InterPro" id="IPR038717">
    <property type="entry name" value="Tc1-like_DDE_dom"/>
</dbReference>
<evidence type="ECO:0000313" key="2">
    <source>
        <dbReference type="EMBL" id="OXU26316.1"/>
    </source>
</evidence>
<reference evidence="2 3" key="1">
    <citation type="journal article" date="2017" name="Curr. Biol.">
        <title>The Evolution of Venom by Co-option of Single-Copy Genes.</title>
        <authorList>
            <person name="Martinson E.O."/>
            <person name="Mrinalini"/>
            <person name="Kelkar Y.D."/>
            <person name="Chang C.H."/>
            <person name="Werren J.H."/>
        </authorList>
    </citation>
    <scope>NUCLEOTIDE SEQUENCE [LARGE SCALE GENOMIC DNA]</scope>
    <source>
        <strain evidence="2 3">Alberta</strain>
        <tissue evidence="2">Whole body</tissue>
    </source>
</reference>
<dbReference type="AlphaFoldDB" id="A0A232F627"/>
<proteinExistence type="predicted"/>
<dbReference type="InterPro" id="IPR036397">
    <property type="entry name" value="RNaseH_sf"/>
</dbReference>
<organism evidence="2 3">
    <name type="scientific">Trichomalopsis sarcophagae</name>
    <dbReference type="NCBI Taxonomy" id="543379"/>
    <lineage>
        <taxon>Eukaryota</taxon>
        <taxon>Metazoa</taxon>
        <taxon>Ecdysozoa</taxon>
        <taxon>Arthropoda</taxon>
        <taxon>Hexapoda</taxon>
        <taxon>Insecta</taxon>
        <taxon>Pterygota</taxon>
        <taxon>Neoptera</taxon>
        <taxon>Endopterygota</taxon>
        <taxon>Hymenoptera</taxon>
        <taxon>Apocrita</taxon>
        <taxon>Proctotrupomorpha</taxon>
        <taxon>Chalcidoidea</taxon>
        <taxon>Pteromalidae</taxon>
        <taxon>Pteromalinae</taxon>
        <taxon>Trichomalopsis</taxon>
    </lineage>
</organism>
<dbReference type="EMBL" id="NNAY01000824">
    <property type="protein sequence ID" value="OXU26316.1"/>
    <property type="molecule type" value="Genomic_DNA"/>
</dbReference>
<dbReference type="OrthoDB" id="9996331at2759"/>
<dbReference type="Pfam" id="PF13358">
    <property type="entry name" value="DDE_3"/>
    <property type="match status" value="1"/>
</dbReference>
<dbReference type="Proteomes" id="UP000215335">
    <property type="component" value="Unassembled WGS sequence"/>
</dbReference>
<name>A0A232F627_9HYME</name>
<sequence>MQLLNNYLLPGVNARYPGDAPVNIIEDNSLIHTARIVRDWYLTHPPRSPDLNFIENVWSKMVIDWVPQAAQNVEDLEQRVRHS</sequence>
<evidence type="ECO:0000313" key="3">
    <source>
        <dbReference type="Proteomes" id="UP000215335"/>
    </source>
</evidence>